<dbReference type="CDD" id="cd00887">
    <property type="entry name" value="MoeA"/>
    <property type="match status" value="1"/>
</dbReference>
<dbReference type="Pfam" id="PF03454">
    <property type="entry name" value="MoeA_C"/>
    <property type="match status" value="1"/>
</dbReference>
<dbReference type="GO" id="GO:0046872">
    <property type="term" value="F:metal ion binding"/>
    <property type="evidence" value="ECO:0007669"/>
    <property type="project" value="UniProtKB-UniRule"/>
</dbReference>
<dbReference type="PANTHER" id="PTHR10192">
    <property type="entry name" value="MOLYBDOPTERIN BIOSYNTHESIS PROTEIN"/>
    <property type="match status" value="1"/>
</dbReference>
<dbReference type="PROSITE" id="PS01079">
    <property type="entry name" value="MOCF_BIOSYNTHESIS_2"/>
    <property type="match status" value="1"/>
</dbReference>
<organism evidence="13 14">
    <name type="scientific">candidate division LCP-89 bacterium B3_LCP</name>
    <dbReference type="NCBI Taxonomy" id="2012998"/>
    <lineage>
        <taxon>Bacteria</taxon>
        <taxon>Pseudomonadati</taxon>
        <taxon>Bacteria division LCP-89</taxon>
    </lineage>
</organism>
<evidence type="ECO:0000259" key="12">
    <source>
        <dbReference type="SMART" id="SM00852"/>
    </source>
</evidence>
<keyword evidence="8 11" id="KW-0460">Magnesium</keyword>
<dbReference type="InterPro" id="IPR005110">
    <property type="entry name" value="MoeA_linker/N"/>
</dbReference>
<evidence type="ECO:0000256" key="2">
    <source>
        <dbReference type="ARBA" id="ARBA00002901"/>
    </source>
</evidence>
<dbReference type="Gene3D" id="2.40.340.10">
    <property type="entry name" value="MoeA, C-terminal, domain IV"/>
    <property type="match status" value="1"/>
</dbReference>
<evidence type="ECO:0000256" key="11">
    <source>
        <dbReference type="RuleBase" id="RU365090"/>
    </source>
</evidence>
<dbReference type="GO" id="GO:0005829">
    <property type="term" value="C:cytosol"/>
    <property type="evidence" value="ECO:0007669"/>
    <property type="project" value="TreeGrafter"/>
</dbReference>
<dbReference type="InterPro" id="IPR005111">
    <property type="entry name" value="MoeA_C_domain_IV"/>
</dbReference>
<dbReference type="GO" id="GO:0061599">
    <property type="term" value="F:molybdopterin molybdotransferase activity"/>
    <property type="evidence" value="ECO:0007669"/>
    <property type="project" value="UniProtKB-UniRule"/>
</dbReference>
<feature type="domain" description="MoaB/Mog" evidence="12">
    <location>
        <begin position="177"/>
        <end position="316"/>
    </location>
</feature>
<dbReference type="InterPro" id="IPR036425">
    <property type="entry name" value="MoaB/Mog-like_dom_sf"/>
</dbReference>
<comment type="similarity">
    <text evidence="4 11">Belongs to the MoeA family.</text>
</comment>
<dbReference type="Pfam" id="PF00994">
    <property type="entry name" value="MoCF_biosynth"/>
    <property type="match status" value="1"/>
</dbReference>
<keyword evidence="5 11" id="KW-0500">Molybdenum</keyword>
<evidence type="ECO:0000313" key="13">
    <source>
        <dbReference type="EMBL" id="TKJ40828.1"/>
    </source>
</evidence>
<dbReference type="PANTHER" id="PTHR10192:SF5">
    <property type="entry name" value="GEPHYRIN"/>
    <property type="match status" value="1"/>
</dbReference>
<evidence type="ECO:0000256" key="9">
    <source>
        <dbReference type="ARBA" id="ARBA00023150"/>
    </source>
</evidence>
<evidence type="ECO:0000256" key="3">
    <source>
        <dbReference type="ARBA" id="ARBA00005046"/>
    </source>
</evidence>
<dbReference type="SUPFAM" id="SSF63882">
    <property type="entry name" value="MoeA N-terminal region -like"/>
    <property type="match status" value="1"/>
</dbReference>
<evidence type="ECO:0000256" key="6">
    <source>
        <dbReference type="ARBA" id="ARBA00022679"/>
    </source>
</evidence>
<dbReference type="SUPFAM" id="SSF53218">
    <property type="entry name" value="Molybdenum cofactor biosynthesis proteins"/>
    <property type="match status" value="1"/>
</dbReference>
<comment type="caution">
    <text evidence="13">The sequence shown here is derived from an EMBL/GenBank/DDBJ whole genome shotgun (WGS) entry which is preliminary data.</text>
</comment>
<dbReference type="InterPro" id="IPR008284">
    <property type="entry name" value="MoCF_biosynth_CS"/>
</dbReference>
<dbReference type="InterPro" id="IPR038987">
    <property type="entry name" value="MoeA-like"/>
</dbReference>
<evidence type="ECO:0000313" key="14">
    <source>
        <dbReference type="Proteomes" id="UP000319619"/>
    </source>
</evidence>
<dbReference type="Proteomes" id="UP000319619">
    <property type="component" value="Unassembled WGS sequence"/>
</dbReference>
<comment type="function">
    <text evidence="2 11">Catalyzes the insertion of molybdate into adenylated molybdopterin with the concomitant release of AMP.</text>
</comment>
<sequence length="399" mass="42969">MISLEEALTKIDRAVEPLEAREVALTQAIGCALAEEITAKFDVPDFASSAMDGIAVAHEHLQGKSFPIELTIQGTIPAGKPVQEPLQAGHAFRIMTGAALPAGADTVIKVEELEFTGDFVRLMQMPGEGDHVRPAGNDIKAGTVIFSERYELTTLDAGICASLGLREISVYPHPKVAVMATGSEIISPGESLGDGQIYNSNDVTLKALLEAQGFRDIYLHSPSPDDIDKLIPIITRLCSEYDVVITSGAVSMGNFDYIPDVVKRLGGDLLFHKVFVKPGKPALVARIGRSWLLALPGNPVSVAVTFQLYGKRLIDKLMAKDTSSTRERAILTESFSVKGDRFQVIGAHLKRKDGQLLAQAVQNYSSGRLSSIKGTNGFIFVPGGSRQVQEGISVDVEWL</sequence>
<dbReference type="SUPFAM" id="SSF63867">
    <property type="entry name" value="MoeA C-terminal domain-like"/>
    <property type="match status" value="1"/>
</dbReference>
<dbReference type="Gene3D" id="2.170.190.11">
    <property type="entry name" value="Molybdopterin biosynthesis moea protein, domain 3"/>
    <property type="match status" value="1"/>
</dbReference>
<dbReference type="InterPro" id="IPR001453">
    <property type="entry name" value="MoaB/Mog_dom"/>
</dbReference>
<protein>
    <recommendedName>
        <fullName evidence="11">Molybdopterin molybdenumtransferase</fullName>
        <ecNumber evidence="11">2.10.1.1</ecNumber>
    </recommendedName>
</protein>
<dbReference type="NCBIfam" id="NF045515">
    <property type="entry name" value="Glp_gephyrin"/>
    <property type="match status" value="1"/>
</dbReference>
<reference evidence="13 14" key="1">
    <citation type="submission" date="2017-06" db="EMBL/GenBank/DDBJ databases">
        <title>Novel microbial phyla capable of carbon fixation and sulfur reduction in deep-sea sediments.</title>
        <authorList>
            <person name="Huang J."/>
            <person name="Baker B."/>
            <person name="Wang Y."/>
        </authorList>
    </citation>
    <scope>NUCLEOTIDE SEQUENCE [LARGE SCALE GENOMIC DNA]</scope>
    <source>
        <strain evidence="13">B3_LCP</strain>
    </source>
</reference>
<evidence type="ECO:0000256" key="1">
    <source>
        <dbReference type="ARBA" id="ARBA00001946"/>
    </source>
</evidence>
<proteinExistence type="inferred from homology"/>
<dbReference type="Gene3D" id="3.40.980.10">
    <property type="entry name" value="MoaB/Mog-like domain"/>
    <property type="match status" value="1"/>
</dbReference>
<evidence type="ECO:0000256" key="7">
    <source>
        <dbReference type="ARBA" id="ARBA00022723"/>
    </source>
</evidence>
<evidence type="ECO:0000256" key="10">
    <source>
        <dbReference type="ARBA" id="ARBA00047317"/>
    </source>
</evidence>
<dbReference type="EC" id="2.10.1.1" evidence="11"/>
<dbReference type="InterPro" id="IPR036688">
    <property type="entry name" value="MoeA_C_domain_IV_sf"/>
</dbReference>
<comment type="cofactor">
    <cofactor evidence="1 11">
        <name>Mg(2+)</name>
        <dbReference type="ChEBI" id="CHEBI:18420"/>
    </cofactor>
</comment>
<gene>
    <name evidence="13" type="ORF">CEE37_07640</name>
</gene>
<dbReference type="GO" id="GO:0006777">
    <property type="term" value="P:Mo-molybdopterin cofactor biosynthetic process"/>
    <property type="evidence" value="ECO:0007669"/>
    <property type="project" value="UniProtKB-UniRule"/>
</dbReference>
<keyword evidence="6 11" id="KW-0808">Transferase</keyword>
<dbReference type="AlphaFoldDB" id="A0A532V0Y4"/>
<dbReference type="Gene3D" id="3.90.105.10">
    <property type="entry name" value="Molybdopterin biosynthesis moea protein, domain 2"/>
    <property type="match status" value="1"/>
</dbReference>
<dbReference type="Pfam" id="PF03453">
    <property type="entry name" value="MoeA_N"/>
    <property type="match status" value="1"/>
</dbReference>
<evidence type="ECO:0000256" key="5">
    <source>
        <dbReference type="ARBA" id="ARBA00022505"/>
    </source>
</evidence>
<evidence type="ECO:0000256" key="8">
    <source>
        <dbReference type="ARBA" id="ARBA00022842"/>
    </source>
</evidence>
<dbReference type="SMART" id="SM00852">
    <property type="entry name" value="MoCF_biosynth"/>
    <property type="match status" value="1"/>
</dbReference>
<keyword evidence="9 11" id="KW-0501">Molybdenum cofactor biosynthesis</keyword>
<dbReference type="InterPro" id="IPR036135">
    <property type="entry name" value="MoeA_linker/N_sf"/>
</dbReference>
<keyword evidence="7 11" id="KW-0479">Metal-binding</keyword>
<dbReference type="FunFam" id="3.40.980.10:FF:000004">
    <property type="entry name" value="Molybdopterin molybdenumtransferase"/>
    <property type="match status" value="1"/>
</dbReference>
<accession>A0A532V0Y4</accession>
<comment type="catalytic activity">
    <reaction evidence="10">
        <text>adenylyl-molybdopterin + molybdate = Mo-molybdopterin + AMP + H(+)</text>
        <dbReference type="Rhea" id="RHEA:35047"/>
        <dbReference type="ChEBI" id="CHEBI:15378"/>
        <dbReference type="ChEBI" id="CHEBI:36264"/>
        <dbReference type="ChEBI" id="CHEBI:62727"/>
        <dbReference type="ChEBI" id="CHEBI:71302"/>
        <dbReference type="ChEBI" id="CHEBI:456215"/>
        <dbReference type="EC" id="2.10.1.1"/>
    </reaction>
</comment>
<name>A0A532V0Y4_UNCL8</name>
<dbReference type="EMBL" id="NJBN01000004">
    <property type="protein sequence ID" value="TKJ40828.1"/>
    <property type="molecule type" value="Genomic_DNA"/>
</dbReference>
<evidence type="ECO:0000256" key="4">
    <source>
        <dbReference type="ARBA" id="ARBA00010763"/>
    </source>
</evidence>
<dbReference type="UniPathway" id="UPA00344"/>
<comment type="pathway">
    <text evidence="3 11">Cofactor biosynthesis; molybdopterin biosynthesis.</text>
</comment>
<dbReference type="NCBIfam" id="TIGR00177">
    <property type="entry name" value="molyb_syn"/>
    <property type="match status" value="1"/>
</dbReference>